<evidence type="ECO:0000256" key="1">
    <source>
        <dbReference type="ARBA" id="ARBA00004613"/>
    </source>
</evidence>
<evidence type="ECO:0000259" key="6">
    <source>
        <dbReference type="Pfam" id="PF12468"/>
    </source>
</evidence>
<keyword evidence="4" id="KW-0433">Leucine-rich repeat</keyword>
<dbReference type="HOGENOM" id="CLU_655357_0_0_6"/>
<dbReference type="Proteomes" id="UP000031647">
    <property type="component" value="Plasmid pSLG231"/>
</dbReference>
<dbReference type="PANTHER" id="PTHR47114:SF2">
    <property type="entry name" value="OLIGODENDROCYTE-MYELIN GLYCOPROTEIN"/>
    <property type="match status" value="1"/>
</dbReference>
<sequence>MKPINNHSFFRSLCGLSCISRLSVEEQCTRDYHRIWDDWAREGTTTENRIQAVRLLKICLDTREPVLNLSLLKLRSLPPLPLHIRELNISNNELISLPENSPLLTELHVNGNNLNILPTLPSQLIKLNISFNRNLSCLPSLPPYLQSLSARFNSLETLPELPSTLTILRIEGNRLTVLPELPHRLQELFVSGNRLQELPEFPQRLKYLKVGENQLRRLSRLPQELLALDVSNNLLTSLPENIITLPICTNVNISGNPLSTRVLQSLQRLTSSPDYHGPQIYFSMSDGQQNTLHRPLADAVTAWFPENKQSDISQIWHVNISGTSLHAIPPDSVNRSLHGWKNSVPLRSFDSSLSLLLLMPLRAVRTVSRSHGTISGKPSWSIRHQKAFSIMIPALCPRSLTAFPIPSLHAIPPDSVNRSLHGWKNSVPLRSFDSSLSLLLLMPLRAVRTVSRSHGTISGKPSWSIRHLKAFSIMIPALCSPWAGKCSASKFWRTLPGIKSELSILWMR</sequence>
<gene>
    <name evidence="7" type="ORF">Asd1617_06193</name>
</gene>
<dbReference type="EMBL" id="CP006737">
    <property type="protein sequence ID" value="AHA69020.1"/>
    <property type="molecule type" value="Genomic_DNA"/>
</dbReference>
<dbReference type="InterPro" id="IPR051071">
    <property type="entry name" value="LRR-bact_E3_ubiq_ligases"/>
</dbReference>
<dbReference type="Pfam" id="PF12468">
    <property type="entry name" value="LRR_TTSS"/>
    <property type="match status" value="1"/>
</dbReference>
<reference evidence="7 8" key="1">
    <citation type="submission" date="2013-09" db="EMBL/GenBank/DDBJ databases">
        <title>Comparative genomics of Sd1617 to representative strains in evaluating its pathogenesis.</title>
        <authorList>
            <person name="Aksomboon Vongsawan A."/>
            <person name="Kapatral V."/>
            <person name="Vaisvil B."/>
            <person name="Serichantalergs O."/>
            <person name="Hale T.L."/>
            <person name="Mason C.J."/>
        </authorList>
    </citation>
    <scope>NUCLEOTIDE SEQUENCE [LARGE SCALE GENOMIC DNA]</scope>
    <source>
        <strain evidence="7 8">1617</strain>
        <plasmid evidence="7 8">pSLG231</plasmid>
    </source>
</reference>
<comment type="similarity">
    <text evidence="2">Belongs to the LRR-containing bacterial E3 ligase family.</text>
</comment>
<dbReference type="PROSITE" id="PS51450">
    <property type="entry name" value="LRR"/>
    <property type="match status" value="1"/>
</dbReference>
<dbReference type="SUPFAM" id="SSF52058">
    <property type="entry name" value="L domain-like"/>
    <property type="match status" value="1"/>
</dbReference>
<dbReference type="AlphaFoldDB" id="A0A0A7A4C4"/>
<dbReference type="GO" id="GO:0005576">
    <property type="term" value="C:extracellular region"/>
    <property type="evidence" value="ECO:0007669"/>
    <property type="project" value="UniProtKB-SubCell"/>
</dbReference>
<evidence type="ECO:0000313" key="7">
    <source>
        <dbReference type="EMBL" id="AHA69020.1"/>
    </source>
</evidence>
<keyword evidence="7" id="KW-0614">Plasmid</keyword>
<dbReference type="InterPro" id="IPR032674">
    <property type="entry name" value="LRR_E3_ligase_N"/>
</dbReference>
<proteinExistence type="inferred from homology"/>
<keyword evidence="5" id="KW-0677">Repeat</keyword>
<organism evidence="7 8">
    <name type="scientific">Shigella dysenteriae 1617</name>
    <dbReference type="NCBI Taxonomy" id="754093"/>
    <lineage>
        <taxon>Bacteria</taxon>
        <taxon>Pseudomonadati</taxon>
        <taxon>Pseudomonadota</taxon>
        <taxon>Gammaproteobacteria</taxon>
        <taxon>Enterobacterales</taxon>
        <taxon>Enterobacteriaceae</taxon>
        <taxon>Shigella</taxon>
    </lineage>
</organism>
<dbReference type="KEGG" id="sdz:Asd1617_06193"/>
<dbReference type="SMART" id="SM00364">
    <property type="entry name" value="LRR_BAC"/>
    <property type="match status" value="8"/>
</dbReference>
<evidence type="ECO:0000313" key="8">
    <source>
        <dbReference type="Proteomes" id="UP000031647"/>
    </source>
</evidence>
<dbReference type="PANTHER" id="PTHR47114">
    <property type="match status" value="1"/>
</dbReference>
<dbReference type="InterPro" id="IPR032675">
    <property type="entry name" value="LRR_dom_sf"/>
</dbReference>
<evidence type="ECO:0000256" key="4">
    <source>
        <dbReference type="ARBA" id="ARBA00022614"/>
    </source>
</evidence>
<name>A0A0A7A4C4_SHIDY</name>
<dbReference type="InterPro" id="IPR001611">
    <property type="entry name" value="Leu-rich_rpt"/>
</dbReference>
<keyword evidence="3" id="KW-0964">Secreted</keyword>
<feature type="domain" description="LRR-containing bacterial E3 ligase N-terminal" evidence="6">
    <location>
        <begin position="4"/>
        <end position="54"/>
    </location>
</feature>
<evidence type="ECO:0000256" key="3">
    <source>
        <dbReference type="ARBA" id="ARBA00022525"/>
    </source>
</evidence>
<geneLocation type="plasmid" evidence="7 8">
    <name>pSLG231</name>
</geneLocation>
<comment type="subcellular location">
    <subcellularLocation>
        <location evidence="1">Secreted</location>
    </subcellularLocation>
</comment>
<evidence type="ECO:0000256" key="5">
    <source>
        <dbReference type="ARBA" id="ARBA00022737"/>
    </source>
</evidence>
<evidence type="ECO:0000256" key="2">
    <source>
        <dbReference type="ARBA" id="ARBA00009868"/>
    </source>
</evidence>
<accession>A0A0A7A4C4</accession>
<dbReference type="PATRIC" id="fig|754093.4.peg.6063"/>
<dbReference type="Gene3D" id="3.80.10.10">
    <property type="entry name" value="Ribonuclease Inhibitor"/>
    <property type="match status" value="1"/>
</dbReference>
<protein>
    <submittedName>
        <fullName evidence="7">Invasion plasmid antigen</fullName>
    </submittedName>
</protein>